<evidence type="ECO:0000256" key="2">
    <source>
        <dbReference type="ARBA" id="ARBA00022723"/>
    </source>
</evidence>
<evidence type="ECO:0000256" key="4">
    <source>
        <dbReference type="ARBA" id="ARBA00022912"/>
    </source>
</evidence>
<dbReference type="InterPro" id="IPR036457">
    <property type="entry name" value="PPM-type-like_dom_sf"/>
</dbReference>
<name>A0A9P6VUI3_RHOMI</name>
<dbReference type="GO" id="GO:0046872">
    <property type="term" value="F:metal ion binding"/>
    <property type="evidence" value="ECO:0007669"/>
    <property type="project" value="UniProtKB-KW"/>
</dbReference>
<dbReference type="Gene3D" id="3.60.40.10">
    <property type="entry name" value="PPM-type phosphatase domain"/>
    <property type="match status" value="1"/>
</dbReference>
<keyword evidence="4 5" id="KW-0904">Protein phosphatase</keyword>
<dbReference type="InterPro" id="IPR001932">
    <property type="entry name" value="PPM-type_phosphatase-like_dom"/>
</dbReference>
<dbReference type="Pfam" id="PF00481">
    <property type="entry name" value="PP2C"/>
    <property type="match status" value="2"/>
</dbReference>
<dbReference type="SUPFAM" id="SSF81606">
    <property type="entry name" value="PP2C-like"/>
    <property type="match status" value="2"/>
</dbReference>
<evidence type="ECO:0000256" key="5">
    <source>
        <dbReference type="RuleBase" id="RU003465"/>
    </source>
</evidence>
<evidence type="ECO:0000256" key="1">
    <source>
        <dbReference type="ARBA" id="ARBA00006702"/>
    </source>
</evidence>
<feature type="compositionally biased region" description="Basic and acidic residues" evidence="6">
    <location>
        <begin position="162"/>
        <end position="174"/>
    </location>
</feature>
<dbReference type="PROSITE" id="PS01032">
    <property type="entry name" value="PPM_1"/>
    <property type="match status" value="1"/>
</dbReference>
<feature type="region of interest" description="Disordered" evidence="6">
    <location>
        <begin position="149"/>
        <end position="244"/>
    </location>
</feature>
<gene>
    <name evidence="8" type="primary">PTC1_2</name>
    <name evidence="8" type="ORF">C6P46_001948</name>
</gene>
<dbReference type="GO" id="GO:0004722">
    <property type="term" value="F:protein serine/threonine phosphatase activity"/>
    <property type="evidence" value="ECO:0007669"/>
    <property type="project" value="InterPro"/>
</dbReference>
<keyword evidence="9" id="KW-1185">Reference proteome</keyword>
<dbReference type="SMART" id="SM00332">
    <property type="entry name" value="PP2Cc"/>
    <property type="match status" value="1"/>
</dbReference>
<comment type="caution">
    <text evidence="8">The sequence shown here is derived from an EMBL/GenBank/DDBJ whole genome shotgun (WGS) entry which is preliminary data.</text>
</comment>
<dbReference type="OrthoDB" id="10264738at2759"/>
<proteinExistence type="inferred from homology"/>
<protein>
    <submittedName>
        <fullName evidence="8">Protein phosphatase 2C 1</fullName>
    </submittedName>
</protein>
<evidence type="ECO:0000313" key="8">
    <source>
        <dbReference type="EMBL" id="KAG0654138.1"/>
    </source>
</evidence>
<dbReference type="PANTHER" id="PTHR13832">
    <property type="entry name" value="PROTEIN PHOSPHATASE 2C"/>
    <property type="match status" value="1"/>
</dbReference>
<dbReference type="EMBL" id="PUHQ01000160">
    <property type="protein sequence ID" value="KAG0654138.1"/>
    <property type="molecule type" value="Genomic_DNA"/>
</dbReference>
<feature type="region of interest" description="Disordered" evidence="6">
    <location>
        <begin position="1"/>
        <end position="44"/>
    </location>
</feature>
<dbReference type="Proteomes" id="UP000777482">
    <property type="component" value="Unassembled WGS sequence"/>
</dbReference>
<dbReference type="PANTHER" id="PTHR13832:SF837">
    <property type="entry name" value="PROTEIN PHOSPHATASE 2C-LIKE DOMAIN-CONTAINING PROTEIN 1"/>
    <property type="match status" value="1"/>
</dbReference>
<reference evidence="8 9" key="1">
    <citation type="submission" date="2020-11" db="EMBL/GenBank/DDBJ databases">
        <title>Kefir isolates.</title>
        <authorList>
            <person name="Marcisauskas S."/>
            <person name="Kim Y."/>
            <person name="Blasche S."/>
        </authorList>
    </citation>
    <scope>NUCLEOTIDE SEQUENCE [LARGE SCALE GENOMIC DNA]</scope>
    <source>
        <strain evidence="8 9">KR</strain>
    </source>
</reference>
<keyword evidence="3 5" id="KW-0378">Hydrolase</keyword>
<dbReference type="AlphaFoldDB" id="A0A9P6VUI3"/>
<dbReference type="InterPro" id="IPR000222">
    <property type="entry name" value="PP2C_BS"/>
</dbReference>
<feature type="domain" description="PPM-type phosphatase" evidence="7">
    <location>
        <begin position="36"/>
        <end position="392"/>
    </location>
</feature>
<keyword evidence="2" id="KW-0479">Metal-binding</keyword>
<evidence type="ECO:0000256" key="3">
    <source>
        <dbReference type="ARBA" id="ARBA00022801"/>
    </source>
</evidence>
<evidence type="ECO:0000256" key="6">
    <source>
        <dbReference type="SAM" id="MobiDB-lite"/>
    </source>
</evidence>
<dbReference type="InterPro" id="IPR015655">
    <property type="entry name" value="PP2C"/>
</dbReference>
<evidence type="ECO:0000259" key="7">
    <source>
        <dbReference type="PROSITE" id="PS51746"/>
    </source>
</evidence>
<sequence>MSEGNARVTEETVASSAETFGRLNQHPDASAKTPWRIGVSSDPNEQCRRVDEDAHAFIYDFAGLRGQGYFAVFDGHAGKKAAEYCGLHFHEHLLENMRKDPSTPIPHLLNATFHSVDTQLSALSAAEGSHSGCTAVTCLLRLEDENGNPVGEGSGVAPHIVGGEKGKLDGKPGEACEAAEAVGIDPTEGKPGSGEGQHPGGSPHDGSVKSKIKSMLSSSGSKLSSLTNSTSSTPSSQNPVSGPAEVVKAAKRTLYTANAGDARAVLCRGGRAIRLSYDHKAGDAKEMQRIEAAGGYIANQRVNGYLAVTRSLGDSQMKQFVVGSPYTTETTLRDDDDFLILACDGLWDVCTDQQAVDTIKDIRDPQEASDKLVQYALGHHSTDNLTVLVVNLRTDSA</sequence>
<feature type="compositionally biased region" description="Low complexity" evidence="6">
    <location>
        <begin position="213"/>
        <end position="236"/>
    </location>
</feature>
<accession>A0A9P6VUI3</accession>
<comment type="similarity">
    <text evidence="1 5">Belongs to the PP2C family.</text>
</comment>
<organism evidence="8 9">
    <name type="scientific">Rhodotorula mucilaginosa</name>
    <name type="common">Yeast</name>
    <name type="synonym">Rhodotorula rubra</name>
    <dbReference type="NCBI Taxonomy" id="5537"/>
    <lineage>
        <taxon>Eukaryota</taxon>
        <taxon>Fungi</taxon>
        <taxon>Dikarya</taxon>
        <taxon>Basidiomycota</taxon>
        <taxon>Pucciniomycotina</taxon>
        <taxon>Microbotryomycetes</taxon>
        <taxon>Sporidiobolales</taxon>
        <taxon>Sporidiobolaceae</taxon>
        <taxon>Rhodotorula</taxon>
    </lineage>
</organism>
<dbReference type="PROSITE" id="PS51746">
    <property type="entry name" value="PPM_2"/>
    <property type="match status" value="1"/>
</dbReference>
<dbReference type="CDD" id="cd00143">
    <property type="entry name" value="PP2Cc"/>
    <property type="match status" value="1"/>
</dbReference>
<evidence type="ECO:0000313" key="9">
    <source>
        <dbReference type="Proteomes" id="UP000777482"/>
    </source>
</evidence>